<organism evidence="2 3">
    <name type="scientific">Bradyrhizobium arachidis</name>
    <dbReference type="NCBI Taxonomy" id="858423"/>
    <lineage>
        <taxon>Bacteria</taxon>
        <taxon>Pseudomonadati</taxon>
        <taxon>Pseudomonadota</taxon>
        <taxon>Alphaproteobacteria</taxon>
        <taxon>Hyphomicrobiales</taxon>
        <taxon>Nitrobacteraceae</taxon>
        <taxon>Bradyrhizobium</taxon>
    </lineage>
</organism>
<dbReference type="EMBL" id="CP030050">
    <property type="protein sequence ID" value="QOZ69342.1"/>
    <property type="molecule type" value="Genomic_DNA"/>
</dbReference>
<dbReference type="Proteomes" id="UP000594015">
    <property type="component" value="Chromosome"/>
</dbReference>
<evidence type="ECO:0000256" key="1">
    <source>
        <dbReference type="ARBA" id="ARBA00006987"/>
    </source>
</evidence>
<dbReference type="PANTHER" id="PTHR42928:SF5">
    <property type="entry name" value="BLR1237 PROTEIN"/>
    <property type="match status" value="1"/>
</dbReference>
<accession>A0AAE7NPP7</accession>
<sequence>MITKRLLLSLARAGGLASVMPKGARAQHGAPPTHLMVGVGPGGVVDVVARMLAEELKDNSSFIIENRPGAGGRLVLGTLKNGPADGSMVLTPASPLVVFPHVYKRLGYDVLADFAPVTRVCSYSLLISVGPMVPRSVTTLADFVKWCIANPKQAAYGTPAAGSMLHFTGTILAREGGFEFTHVPYGGPNGIQDLIGGRIAAAIYPVGTTLPYVQSGNIRALAVTSAQRYRQLPEVATVGEAGFPALEVEEWLGIVVSAKTPPETVERLNAAIRAVVSGDRFARGIAKLAIEPAADSPGQFARLIKSDFDRWGPIVRTSGFSSED</sequence>
<proteinExistence type="inferred from homology"/>
<dbReference type="InterPro" id="IPR042100">
    <property type="entry name" value="Bug_dom1"/>
</dbReference>
<dbReference type="KEGG" id="barh:WN72_25785"/>
<dbReference type="Pfam" id="PF03401">
    <property type="entry name" value="TctC"/>
    <property type="match status" value="1"/>
</dbReference>
<dbReference type="InterPro" id="IPR005064">
    <property type="entry name" value="BUG"/>
</dbReference>
<protein>
    <recommendedName>
        <fullName evidence="4">Tripartite-type tricarboxylate transporter, receptor component TctC</fullName>
    </recommendedName>
</protein>
<dbReference type="Gene3D" id="3.40.190.10">
    <property type="entry name" value="Periplasmic binding protein-like II"/>
    <property type="match status" value="1"/>
</dbReference>
<dbReference type="PANTHER" id="PTHR42928">
    <property type="entry name" value="TRICARBOXYLATE-BINDING PROTEIN"/>
    <property type="match status" value="1"/>
</dbReference>
<dbReference type="SUPFAM" id="SSF53850">
    <property type="entry name" value="Periplasmic binding protein-like II"/>
    <property type="match status" value="1"/>
</dbReference>
<evidence type="ECO:0008006" key="4">
    <source>
        <dbReference type="Google" id="ProtNLM"/>
    </source>
</evidence>
<name>A0AAE7NPP7_9BRAD</name>
<reference evidence="2 3" key="1">
    <citation type="submission" date="2018-06" db="EMBL/GenBank/DDBJ databases">
        <title>Comparative genomics of Bradyrhizobium nodulating Arachidis hypogaea.</title>
        <authorList>
            <person name="Li Y."/>
        </authorList>
    </citation>
    <scope>NUCLEOTIDE SEQUENCE [LARGE SCALE GENOMIC DNA]</scope>
    <source>
        <strain evidence="2 3">CCBAU 051107</strain>
    </source>
</reference>
<dbReference type="RefSeq" id="WP_092221034.1">
    <property type="nucleotide sequence ID" value="NZ_CP030050.1"/>
</dbReference>
<dbReference type="PIRSF" id="PIRSF017082">
    <property type="entry name" value="YflP"/>
    <property type="match status" value="1"/>
</dbReference>
<gene>
    <name evidence="2" type="ORF">WN72_25785</name>
</gene>
<dbReference type="Gene3D" id="3.40.190.150">
    <property type="entry name" value="Bordetella uptake gene, domain 1"/>
    <property type="match status" value="1"/>
</dbReference>
<dbReference type="AlphaFoldDB" id="A0AAE7NPP7"/>
<evidence type="ECO:0000313" key="3">
    <source>
        <dbReference type="Proteomes" id="UP000594015"/>
    </source>
</evidence>
<comment type="similarity">
    <text evidence="1">Belongs to the UPF0065 (bug) family.</text>
</comment>
<evidence type="ECO:0000313" key="2">
    <source>
        <dbReference type="EMBL" id="QOZ69342.1"/>
    </source>
</evidence>